<sequence>MKSSMTMSRRHMLAGSAALAALSAAGCAVGTPGGGGGGGDGTLRITWWGGEGENRALTAALDLYADREDGRETTRETLPWDGYWEKLATTTAARNAPDVVMQAGSQIPDYSERGALLDLNTLDGLDTTVVDEGLQSFGAVGDELFGVVAAANAYGITVNRQLAPDLEIPDSAYSWQDLADLARSLLPALDNGVRPLVDNSGDLISFILHIRSMGQELYADDGSINPLEDELGEWLTMWEGLRADGVVPTAEETAESSGGLQNSNLARQRAVMGTAWTQDYVNLAGLADVGWTIDLPPYGAEHPSLWMNAASLWSVSSTSPDPAGAGELINFLLADPEAISAVGVSLGTPPSQAARDQLTGLDETQQNAIDYMNFVADNSKPLNRLWPKGFATSRTQIEDLAEALRFGQTTVDEAVQAFFADARS</sequence>
<keyword evidence="1" id="KW-0732">Signal</keyword>
<dbReference type="AlphaFoldDB" id="A0A255EG09"/>
<dbReference type="OrthoDB" id="3718433at2"/>
<evidence type="ECO:0000313" key="2">
    <source>
        <dbReference type="EMBL" id="OYN89891.1"/>
    </source>
</evidence>
<dbReference type="PANTHER" id="PTHR43649:SF12">
    <property type="entry name" value="DIACETYLCHITOBIOSE BINDING PROTEIN DASA"/>
    <property type="match status" value="1"/>
</dbReference>
<dbReference type="Pfam" id="PF13416">
    <property type="entry name" value="SBP_bac_8"/>
    <property type="match status" value="1"/>
</dbReference>
<dbReference type="InterPro" id="IPR006311">
    <property type="entry name" value="TAT_signal"/>
</dbReference>
<feature type="signal peptide" evidence="1">
    <location>
        <begin position="1"/>
        <end position="20"/>
    </location>
</feature>
<evidence type="ECO:0000313" key="3">
    <source>
        <dbReference type="Proteomes" id="UP000216300"/>
    </source>
</evidence>
<keyword evidence="3" id="KW-1185">Reference proteome</keyword>
<dbReference type="PROSITE" id="PS51318">
    <property type="entry name" value="TAT"/>
    <property type="match status" value="1"/>
</dbReference>
<organism evidence="2 3">
    <name type="scientific">Parenemella sanctibonifatiensis</name>
    <dbReference type="NCBI Taxonomy" id="2016505"/>
    <lineage>
        <taxon>Bacteria</taxon>
        <taxon>Bacillati</taxon>
        <taxon>Actinomycetota</taxon>
        <taxon>Actinomycetes</taxon>
        <taxon>Propionibacteriales</taxon>
        <taxon>Propionibacteriaceae</taxon>
        <taxon>Parenemella</taxon>
    </lineage>
</organism>
<evidence type="ECO:0008006" key="4">
    <source>
        <dbReference type="Google" id="ProtNLM"/>
    </source>
</evidence>
<gene>
    <name evidence="2" type="ORF">CGZ91_10340</name>
</gene>
<protein>
    <recommendedName>
        <fullName evidence="4">Extracellular solute-binding protein</fullName>
    </recommendedName>
</protein>
<proteinExistence type="predicted"/>
<comment type="caution">
    <text evidence="2">The sequence shown here is derived from an EMBL/GenBank/DDBJ whole genome shotgun (WGS) entry which is preliminary data.</text>
</comment>
<accession>A0A255EG09</accession>
<dbReference type="PANTHER" id="PTHR43649">
    <property type="entry name" value="ARABINOSE-BINDING PROTEIN-RELATED"/>
    <property type="match status" value="1"/>
</dbReference>
<name>A0A255EG09_9ACTN</name>
<evidence type="ECO:0000256" key="1">
    <source>
        <dbReference type="SAM" id="SignalP"/>
    </source>
</evidence>
<feature type="chain" id="PRO_5038989388" description="Extracellular solute-binding protein" evidence="1">
    <location>
        <begin position="21"/>
        <end position="424"/>
    </location>
</feature>
<dbReference type="Gene3D" id="3.40.190.10">
    <property type="entry name" value="Periplasmic binding protein-like II"/>
    <property type="match status" value="2"/>
</dbReference>
<reference evidence="2 3" key="1">
    <citation type="submission" date="2017-07" db="EMBL/GenBank/DDBJ databases">
        <title>Draft whole genome sequences of clinical Proprionibacteriaceae strains.</title>
        <authorList>
            <person name="Bernier A.-M."/>
            <person name="Bernard K."/>
            <person name="Domingo M.-C."/>
        </authorList>
    </citation>
    <scope>NUCLEOTIDE SEQUENCE [LARGE SCALE GENOMIC DNA]</scope>
    <source>
        <strain evidence="2 3">NML 150081</strain>
    </source>
</reference>
<dbReference type="SUPFAM" id="SSF53850">
    <property type="entry name" value="Periplasmic binding protein-like II"/>
    <property type="match status" value="1"/>
</dbReference>
<dbReference type="Proteomes" id="UP000216300">
    <property type="component" value="Unassembled WGS sequence"/>
</dbReference>
<dbReference type="InterPro" id="IPR050490">
    <property type="entry name" value="Bact_solute-bd_prot1"/>
</dbReference>
<dbReference type="InterPro" id="IPR006059">
    <property type="entry name" value="SBP"/>
</dbReference>
<dbReference type="EMBL" id="NMVJ01000008">
    <property type="protein sequence ID" value="OYN89891.1"/>
    <property type="molecule type" value="Genomic_DNA"/>
</dbReference>
<dbReference type="PROSITE" id="PS51257">
    <property type="entry name" value="PROKAR_LIPOPROTEIN"/>
    <property type="match status" value="1"/>
</dbReference>